<dbReference type="SUPFAM" id="SSF58104">
    <property type="entry name" value="Methyl-accepting chemotaxis protein (MCP) signaling domain"/>
    <property type="match status" value="1"/>
</dbReference>
<dbReference type="AlphaFoldDB" id="A0A257LU18"/>
<evidence type="ECO:0000313" key="2">
    <source>
        <dbReference type="EMBL" id="OYV03147.1"/>
    </source>
</evidence>
<comment type="caution">
    <text evidence="2">The sequence shown here is derived from an EMBL/GenBank/DDBJ whole genome shotgun (WGS) entry which is preliminary data.</text>
</comment>
<reference evidence="3" key="1">
    <citation type="submission" date="2017-07" db="EMBL/GenBank/DDBJ databases">
        <title>Novel pathways for hydrocarbon cycling and metabolic interdependencies in hydrothermal sediment communities.</title>
        <authorList>
            <person name="Dombrowski N."/>
            <person name="Seitz K."/>
            <person name="Teske A."/>
            <person name="Baker B."/>
        </authorList>
    </citation>
    <scope>NUCLEOTIDE SEQUENCE [LARGE SCALE GENOMIC DNA]</scope>
</reference>
<sequence>MLPGDTELVIGDSLTIKVIPVGITPHKIYLWVDSIRYVLKPSDGFTFSLIPHREFTYRAQLADVSTPAYKVDLLVPPWVKRWSIECRYPTYTGLPPTLLDNPNLQLLVGTHVSISGVTNTSLAMVDFILGDEPHPAQVYGDSFTFDLIVDTSLNYGVVLHDINGLSSDTCFYSIYVYADEPPEISLLYPLYNQPIPEDAHVRLIGRLRDDYGVAKVLLISSCDTIELTTFRNVTDTIYDYIWDLNPYGLMPGDTVWFKLRVYDNDTYKGPKYADSPELFVYFPTLEELYTQMERYNEQLQVEGTDLQSMIDKLTTKIMELKAHELTDTLREEIKELEQQVEQLHHHVKQFEQQFAQQLEHIEDMELLEPETIAKLERIKELTSEIMTPEMERLLNEIMDKLRNNPEIWREALSKMEDWMHKLEANLDRTIELLENIMNERRLKGLMEEATRIKEAWDNLAEQSKVAAPETRKGLSKLAQDLQQDLHTLKEGVDSLVADMYLSTELSRIAQDIPSIQSKMEQATETMQAGEHPTQLAPSISHDLDKLAQALHSLYEKVSHGTFVVEELQEMEHELIQLSHWQEEIATNPRVKSPVRQAAIRDALHNIKLRYLSLYRKSPSLGGEPLNFIDTAIKEMEHTSQLLSQGKRSEATQYATNAMYNVNQAISVLSQQQAACQQLACQAQGQSSMNMLMQMLNQIAQSHEALIQMAQNMLATSGLPRVLGESAQQIATQERELADRLHKVAEGLRGRTLGDLGHVADELDKLADRIEQGGITPEIINRQKELLRHMLDAQKSIYIKKFSRRRISEPGQDFTNLIGPQGLNPKTRHGVSQKQIWHALRERFIPYYEHYIREYFRKLEE</sequence>
<keyword evidence="1" id="KW-0175">Coiled coil</keyword>
<protein>
    <submittedName>
        <fullName evidence="2">Uncharacterized protein</fullName>
    </submittedName>
</protein>
<proteinExistence type="predicted"/>
<organism evidence="2 3">
    <name type="scientific">candidate division WOR-3 bacterium 4484_18</name>
    <dbReference type="NCBI Taxonomy" id="2020626"/>
    <lineage>
        <taxon>Bacteria</taxon>
        <taxon>Bacteria division WOR-3</taxon>
    </lineage>
</organism>
<evidence type="ECO:0000313" key="3">
    <source>
        <dbReference type="Proteomes" id="UP000216312"/>
    </source>
</evidence>
<evidence type="ECO:0000256" key="1">
    <source>
        <dbReference type="SAM" id="Coils"/>
    </source>
</evidence>
<accession>A0A257LU18</accession>
<gene>
    <name evidence="2" type="ORF">CGW93_02260</name>
</gene>
<name>A0A257LU18_UNCW3</name>
<dbReference type="EMBL" id="NMUJ01000019">
    <property type="protein sequence ID" value="OYV03147.1"/>
    <property type="molecule type" value="Genomic_DNA"/>
</dbReference>
<dbReference type="Proteomes" id="UP000216312">
    <property type="component" value="Unassembled WGS sequence"/>
</dbReference>
<feature type="coiled-coil region" evidence="1">
    <location>
        <begin position="319"/>
        <end position="353"/>
    </location>
</feature>